<gene>
    <name evidence="4" type="ORF">CK203_038540</name>
</gene>
<dbReference type="PANTHER" id="PTHR36617">
    <property type="entry name" value="PROTEIN, PUTATIVE-RELATED"/>
    <property type="match status" value="1"/>
</dbReference>
<dbReference type="PANTHER" id="PTHR36617:SF15">
    <property type="entry name" value="REVERSE TRANSCRIPTASE ZINC-BINDING DOMAIN-CONTAINING PROTEIN"/>
    <property type="match status" value="1"/>
</dbReference>
<evidence type="ECO:0000313" key="4">
    <source>
        <dbReference type="EMBL" id="RVW91473.1"/>
    </source>
</evidence>
<evidence type="ECO:0000256" key="1">
    <source>
        <dbReference type="SAM" id="MobiDB-lite"/>
    </source>
</evidence>
<dbReference type="PROSITE" id="PS00726">
    <property type="entry name" value="AP_NUCLEASE_F1_1"/>
    <property type="match status" value="1"/>
</dbReference>
<dbReference type="InterPro" id="IPR020847">
    <property type="entry name" value="AP_endonuclease_F1_BS"/>
</dbReference>
<feature type="region of interest" description="Disordered" evidence="1">
    <location>
        <begin position="635"/>
        <end position="662"/>
    </location>
</feature>
<dbReference type="InterPro" id="IPR026960">
    <property type="entry name" value="RVT-Znf"/>
</dbReference>
<feature type="compositionally biased region" description="Polar residues" evidence="1">
    <location>
        <begin position="458"/>
        <end position="471"/>
    </location>
</feature>
<name>A0A438I438_VITVI</name>
<proteinExistence type="predicted"/>
<feature type="region of interest" description="Disordered" evidence="1">
    <location>
        <begin position="701"/>
        <end position="722"/>
    </location>
</feature>
<accession>A0A438I438</accession>
<evidence type="ECO:0008006" key="6">
    <source>
        <dbReference type="Google" id="ProtNLM"/>
    </source>
</evidence>
<feature type="region of interest" description="Disordered" evidence="1">
    <location>
        <begin position="551"/>
        <end position="573"/>
    </location>
</feature>
<dbReference type="CDD" id="cd01650">
    <property type="entry name" value="RT_nLTR_like"/>
    <property type="match status" value="1"/>
</dbReference>
<dbReference type="GO" id="GO:0006281">
    <property type="term" value="P:DNA repair"/>
    <property type="evidence" value="ECO:0007669"/>
    <property type="project" value="InterPro"/>
</dbReference>
<evidence type="ECO:0000259" key="2">
    <source>
        <dbReference type="Pfam" id="PF00078"/>
    </source>
</evidence>
<evidence type="ECO:0000259" key="3">
    <source>
        <dbReference type="Pfam" id="PF13966"/>
    </source>
</evidence>
<dbReference type="GO" id="GO:0004519">
    <property type="term" value="F:endonuclease activity"/>
    <property type="evidence" value="ECO:0007669"/>
    <property type="project" value="InterPro"/>
</dbReference>
<sequence length="1562" mass="176806">MKCKVERNIVEKKSFQVEFEGLNGGTWVSVTERSRGFVVLVGFDMEELDWLMEHLKKAVEVEVSRGFVRKIRGKTKTLLMEICFNNKGRFMKITELVIKRKPLFLVVPEGIKGKGWEDLRKAILSVQEYSERDGGASKEKNGDIRMNRDTFRGGRSYAEVVAEAGFRTGGTLAAGKWARAVICESQEKVQDWTHEGRAIARMMGMKGMVSINPISAFKGCFFVSSTRRVERVHDQGRLSVKGRTILLRKWSPKENMVVHGKFKRGWLVLKGLPFHLWDEVQLNFILKKRGRVTKVAKETLKLVDLTRAKLWVEMLPNVVLPALLEVEDEDWSYTVAVSVTGEDDEADDVTSEITRSRNEWVKAGGCVSQSSKATEGLQGSIRDIECYRKRRLPRARHRQSRTSLADKGENGGGRSSLGPTEENFIGPEHETSFKAHSVRAQSGMRHRGLQDGLEAPQAHQTASASSPSPQRVVSSAKAIAMLCPDGARAGAAPFFGEEGRAVKLKAQSLSNPSPLSDTTMGCKFKGPSGLGQNLGGSKPSGMDVWTRREEIEARKGKAPAVHTRDATHEEETTISKKTWSTLFPLSVDRRQGHRCSSEPIFTRGSSSSSEDRNMEEEFGMGFQMERGIRVNPLSRCPLSGNLSKEDTSASRDEVKGGLTGRVGFDLRGSSDMVSPSNSIIRGKGLIFEGICEIPGAKSLEVCQPSPSQPPESPSFPSCSPDSPLTSGVDYLKYGDIPDRVEEENQCALSNQMTKSCTPKESIVRSHKEDSGDFLIDGLSSGKMAKVREVLCSLDIKVWNVRGLGSRNKRRMVKDFLRSENPDIVMIQETKKENCDRRFVGSVWTIRNKDWVALPASGASGGILIIWDSKICVERRFENMWLKHPNFKENFRDWWSGFQGNGWEGHKFMRRLQHEGGLNSDLLSQRASRKGELEELILREEIHCRQKAKVKWVKEGDYNSKFYHKVANDRRNRKYIKELENERGLVLKNAESITEEILHYFEKLYTSPTGESWGVEGLDWSPISEESALRLDSPFTEEEISKAIFQLDRDKAPGLMALLSPYSKSVGIISDFRPISLITSLYKIIAKVLSGRLRGVLHETIHYTQGAFVQGRQILDAVLIANEIVDERRRSGEEGVVFKIDFEKAYDHMKGKKYDGGFRVGRNRTRVSHLQFADDTIFFSNSREEELQTLKSLLLVFGHIFGLKVNLEKSSIYGINLDQAHLSRLAVMLDWVGEGKRDHLVRWDVLCKPKTIGGLGFGNISWRNLALLGKWLWRYLREGSALWHQVILSIYGSHSNGWDANTLVRWSHRCPWKAIAQVFQGFSLFTRYVVGNRERIRFWEDLWWGDQPLRIQYPRLFRVVMDKNISISSVLGPSRPFSWNLNFRRNLSDSEIEDLEGLMWSLDDLHLSPSVPDARLWPLSSSGLFSLKSFFLALSQSSGSPQDFPSKIVWNSQVPFKAKSFVWLVAHKKVNTNDMLQVRRPYKALSPDICILCMKHGESTDHLFLHCSLTIGLWHRLFQLAKMDWVPPRSIYDMMFIKFKGFGNSKRGIVLWQAVSIALIRVV</sequence>
<dbReference type="Gene3D" id="3.60.10.10">
    <property type="entry name" value="Endonuclease/exonuclease/phosphatase"/>
    <property type="match status" value="1"/>
</dbReference>
<feature type="domain" description="Reverse transcriptase zinc-binding" evidence="3">
    <location>
        <begin position="1424"/>
        <end position="1513"/>
    </location>
</feature>
<evidence type="ECO:0000313" key="5">
    <source>
        <dbReference type="Proteomes" id="UP000288805"/>
    </source>
</evidence>
<dbReference type="InterPro" id="IPR036691">
    <property type="entry name" value="Endo/exonu/phosph_ase_sf"/>
</dbReference>
<feature type="domain" description="Reverse transcriptase" evidence="2">
    <location>
        <begin position="1069"/>
        <end position="1149"/>
    </location>
</feature>
<feature type="region of interest" description="Disordered" evidence="1">
    <location>
        <begin position="392"/>
        <end position="471"/>
    </location>
</feature>
<feature type="region of interest" description="Disordered" evidence="1">
    <location>
        <begin position="594"/>
        <end position="613"/>
    </location>
</feature>
<dbReference type="EMBL" id="QGNW01000145">
    <property type="protein sequence ID" value="RVW91473.1"/>
    <property type="molecule type" value="Genomic_DNA"/>
</dbReference>
<dbReference type="Pfam" id="PF00078">
    <property type="entry name" value="RVT_1"/>
    <property type="match status" value="1"/>
</dbReference>
<dbReference type="Pfam" id="PF13966">
    <property type="entry name" value="zf-RVT"/>
    <property type="match status" value="1"/>
</dbReference>
<feature type="compositionally biased region" description="Basic and acidic residues" evidence="1">
    <location>
        <begin position="643"/>
        <end position="655"/>
    </location>
</feature>
<comment type="caution">
    <text evidence="4">The sequence shown here is derived from an EMBL/GenBank/DDBJ whole genome shotgun (WGS) entry which is preliminary data.</text>
</comment>
<protein>
    <recommendedName>
        <fullName evidence="6">Reverse transcriptase domain-containing protein</fullName>
    </recommendedName>
</protein>
<organism evidence="4 5">
    <name type="scientific">Vitis vinifera</name>
    <name type="common">Grape</name>
    <dbReference type="NCBI Taxonomy" id="29760"/>
    <lineage>
        <taxon>Eukaryota</taxon>
        <taxon>Viridiplantae</taxon>
        <taxon>Streptophyta</taxon>
        <taxon>Embryophyta</taxon>
        <taxon>Tracheophyta</taxon>
        <taxon>Spermatophyta</taxon>
        <taxon>Magnoliopsida</taxon>
        <taxon>eudicotyledons</taxon>
        <taxon>Gunneridae</taxon>
        <taxon>Pentapetalae</taxon>
        <taxon>rosids</taxon>
        <taxon>Vitales</taxon>
        <taxon>Vitaceae</taxon>
        <taxon>Viteae</taxon>
        <taxon>Vitis</taxon>
    </lineage>
</organism>
<feature type="compositionally biased region" description="Basic and acidic residues" evidence="1">
    <location>
        <begin position="562"/>
        <end position="573"/>
    </location>
</feature>
<reference evidence="4 5" key="1">
    <citation type="journal article" date="2018" name="PLoS Genet.">
        <title>Population sequencing reveals clonal diversity and ancestral inbreeding in the grapevine cultivar Chardonnay.</title>
        <authorList>
            <person name="Roach M.J."/>
            <person name="Johnson D.L."/>
            <person name="Bohlmann J."/>
            <person name="van Vuuren H.J."/>
            <person name="Jones S.J."/>
            <person name="Pretorius I.S."/>
            <person name="Schmidt S.A."/>
            <person name="Borneman A.R."/>
        </authorList>
    </citation>
    <scope>NUCLEOTIDE SEQUENCE [LARGE SCALE GENOMIC DNA]</scope>
    <source>
        <strain evidence="5">cv. Chardonnay</strain>
        <tissue evidence="4">Leaf</tissue>
    </source>
</reference>
<dbReference type="GO" id="GO:0003677">
    <property type="term" value="F:DNA binding"/>
    <property type="evidence" value="ECO:0007669"/>
    <property type="project" value="InterPro"/>
</dbReference>
<dbReference type="SUPFAM" id="SSF56219">
    <property type="entry name" value="DNase I-like"/>
    <property type="match status" value="1"/>
</dbReference>
<dbReference type="InterPro" id="IPR000477">
    <property type="entry name" value="RT_dom"/>
</dbReference>
<dbReference type="Proteomes" id="UP000288805">
    <property type="component" value="Unassembled WGS sequence"/>
</dbReference>